<dbReference type="Gene3D" id="3.80.10.10">
    <property type="entry name" value="Ribonuclease Inhibitor"/>
    <property type="match status" value="2"/>
</dbReference>
<dbReference type="AlphaFoldDB" id="A0AAD5KVW3"/>
<name>A0AAD5KVW3_9CRUS</name>
<proteinExistence type="predicted"/>
<dbReference type="InterPro" id="IPR003591">
    <property type="entry name" value="Leu-rich_rpt_typical-subtyp"/>
</dbReference>
<sequence length="424" mass="47943">MFSLDREFVFDAEMVKEISERLILHWNYRGYSALPEELCICGNHVCELYLKYNNITELPNWIENMTNLTNIYLQANYLTELPEAIQFLTSLTTLDVSHNHLVKIPSSIGKLVKLKTLVLTHNQLACLPSSLGCLPCLVSLLLSSNKLADLPESLHLCQNLEEIQLDFNQFTSLPNFLTRLSRLKRLSVCSNQLTHLPHLPFACIERFHCDNNPCISYLPYPLACQMNQPPTRPLATRNVLHISTLFGCFDPSKRKEATVLVQDAPPAALCFLPDIDLICINAPPSLLELTLRSISSRIFSEPLNISFDRKQNLHRFESSYHHSYDRRIGEFCLPSTLIQLLRDGPVAICLGCQTFIFRGPAYPVFLSKIIVRHERAGHDLMPVVCSLLFCSASCFRTTSAAGAMAGLESPLDWECITRRTTSTN</sequence>
<comment type="caution">
    <text evidence="3">The sequence shown here is derived from an EMBL/GenBank/DDBJ whole genome shotgun (WGS) entry which is preliminary data.</text>
</comment>
<reference evidence="3 4" key="1">
    <citation type="submission" date="2022-05" db="EMBL/GenBank/DDBJ databases">
        <title>A multi-omics perspective on studying reproductive biology in Daphnia sinensis.</title>
        <authorList>
            <person name="Jia J."/>
        </authorList>
    </citation>
    <scope>NUCLEOTIDE SEQUENCE [LARGE SCALE GENOMIC DNA]</scope>
    <source>
        <strain evidence="3 4">WSL</strain>
    </source>
</reference>
<keyword evidence="1" id="KW-0433">Leucine-rich repeat</keyword>
<dbReference type="PANTHER" id="PTHR48051">
    <property type="match status" value="1"/>
</dbReference>
<evidence type="ECO:0008006" key="5">
    <source>
        <dbReference type="Google" id="ProtNLM"/>
    </source>
</evidence>
<dbReference type="InterPro" id="IPR001611">
    <property type="entry name" value="Leu-rich_rpt"/>
</dbReference>
<dbReference type="SUPFAM" id="SSF52058">
    <property type="entry name" value="L domain-like"/>
    <property type="match status" value="1"/>
</dbReference>
<keyword evidence="4" id="KW-1185">Reference proteome</keyword>
<dbReference type="SMART" id="SM00364">
    <property type="entry name" value="LRR_BAC"/>
    <property type="match status" value="6"/>
</dbReference>
<dbReference type="PROSITE" id="PS51450">
    <property type="entry name" value="LRR"/>
    <property type="match status" value="3"/>
</dbReference>
<dbReference type="Pfam" id="PF13855">
    <property type="entry name" value="LRR_8"/>
    <property type="match status" value="1"/>
</dbReference>
<dbReference type="InterPro" id="IPR050216">
    <property type="entry name" value="LRR_domain-containing"/>
</dbReference>
<dbReference type="Proteomes" id="UP000820818">
    <property type="component" value="Linkage Group LG3"/>
</dbReference>
<organism evidence="3 4">
    <name type="scientific">Daphnia sinensis</name>
    <dbReference type="NCBI Taxonomy" id="1820382"/>
    <lineage>
        <taxon>Eukaryota</taxon>
        <taxon>Metazoa</taxon>
        <taxon>Ecdysozoa</taxon>
        <taxon>Arthropoda</taxon>
        <taxon>Crustacea</taxon>
        <taxon>Branchiopoda</taxon>
        <taxon>Diplostraca</taxon>
        <taxon>Cladocera</taxon>
        <taxon>Anomopoda</taxon>
        <taxon>Daphniidae</taxon>
        <taxon>Daphnia</taxon>
        <taxon>Daphnia similis group</taxon>
    </lineage>
</organism>
<evidence type="ECO:0000313" key="3">
    <source>
        <dbReference type="EMBL" id="KAI9561477.1"/>
    </source>
</evidence>
<dbReference type="PANTHER" id="PTHR48051:SF1">
    <property type="entry name" value="RAS SUPPRESSOR PROTEIN 1"/>
    <property type="match status" value="1"/>
</dbReference>
<evidence type="ECO:0000313" key="4">
    <source>
        <dbReference type="Proteomes" id="UP000820818"/>
    </source>
</evidence>
<evidence type="ECO:0000256" key="2">
    <source>
        <dbReference type="ARBA" id="ARBA00022737"/>
    </source>
</evidence>
<evidence type="ECO:0000256" key="1">
    <source>
        <dbReference type="ARBA" id="ARBA00022614"/>
    </source>
</evidence>
<dbReference type="InterPro" id="IPR032675">
    <property type="entry name" value="LRR_dom_sf"/>
</dbReference>
<dbReference type="EMBL" id="WJBH02000003">
    <property type="protein sequence ID" value="KAI9561477.1"/>
    <property type="molecule type" value="Genomic_DNA"/>
</dbReference>
<accession>A0AAD5KVW3</accession>
<keyword evidence="2" id="KW-0677">Repeat</keyword>
<dbReference type="GO" id="GO:0005737">
    <property type="term" value="C:cytoplasm"/>
    <property type="evidence" value="ECO:0007669"/>
    <property type="project" value="TreeGrafter"/>
</dbReference>
<gene>
    <name evidence="3" type="ORF">GHT06_012435</name>
</gene>
<dbReference type="SMART" id="SM00369">
    <property type="entry name" value="LRR_TYP"/>
    <property type="match status" value="6"/>
</dbReference>
<protein>
    <recommendedName>
        <fullName evidence="5">Leucine-rich repeat-containing protein 28</fullName>
    </recommendedName>
</protein>